<comment type="function">
    <text evidence="3">Required for maturation of urease via the functional incorporation of the urease nickel metallocenter.</text>
</comment>
<dbReference type="PANTHER" id="PTHR33620">
    <property type="entry name" value="UREASE ACCESSORY PROTEIN F"/>
    <property type="match status" value="1"/>
</dbReference>
<comment type="caution">
    <text evidence="4">The sequence shown here is derived from an EMBL/GenBank/DDBJ whole genome shotgun (WGS) entry which is preliminary data.</text>
</comment>
<dbReference type="RefSeq" id="WP_082560478.1">
    <property type="nucleotide sequence ID" value="NZ_JAVDTR010000006.1"/>
</dbReference>
<reference evidence="4" key="1">
    <citation type="submission" date="2023-07" db="EMBL/GenBank/DDBJ databases">
        <title>Sorghum-associated microbial communities from plants grown in Nebraska, USA.</title>
        <authorList>
            <person name="Schachtman D."/>
        </authorList>
    </citation>
    <scope>NUCLEOTIDE SEQUENCE</scope>
    <source>
        <strain evidence="4">BE80</strain>
    </source>
</reference>
<gene>
    <name evidence="3" type="primary">ureF</name>
    <name evidence="4" type="ORF">J2W91_002576</name>
</gene>
<comment type="subcellular location">
    <subcellularLocation>
        <location evidence="3">Cytoplasm</location>
    </subcellularLocation>
</comment>
<keyword evidence="2 3" id="KW-0143">Chaperone</keyword>
<dbReference type="InterPro" id="IPR038277">
    <property type="entry name" value="UreF_sf"/>
</dbReference>
<dbReference type="PIRSF" id="PIRSF009467">
    <property type="entry name" value="Ureas_acces_UreF"/>
    <property type="match status" value="1"/>
</dbReference>
<evidence type="ECO:0000256" key="2">
    <source>
        <dbReference type="ARBA" id="ARBA00023186"/>
    </source>
</evidence>
<protein>
    <recommendedName>
        <fullName evidence="3">Urease accessory protein UreF</fullName>
    </recommendedName>
</protein>
<dbReference type="PANTHER" id="PTHR33620:SF1">
    <property type="entry name" value="UREASE ACCESSORY PROTEIN F"/>
    <property type="match status" value="1"/>
</dbReference>
<dbReference type="InterPro" id="IPR002639">
    <property type="entry name" value="UreF"/>
</dbReference>
<keyword evidence="1 3" id="KW-0996">Nickel insertion</keyword>
<dbReference type="Proteomes" id="UP001254832">
    <property type="component" value="Unassembled WGS sequence"/>
</dbReference>
<evidence type="ECO:0000313" key="5">
    <source>
        <dbReference type="Proteomes" id="UP001254832"/>
    </source>
</evidence>
<evidence type="ECO:0000313" key="4">
    <source>
        <dbReference type="EMBL" id="MDR6724114.1"/>
    </source>
</evidence>
<comment type="similarity">
    <text evidence="3">Belongs to the UreF family.</text>
</comment>
<dbReference type="PROSITE" id="PS51257">
    <property type="entry name" value="PROKAR_LIPOPROTEIN"/>
    <property type="match status" value="1"/>
</dbReference>
<dbReference type="Pfam" id="PF01730">
    <property type="entry name" value="UreF"/>
    <property type="match status" value="1"/>
</dbReference>
<dbReference type="GO" id="GO:0005737">
    <property type="term" value="C:cytoplasm"/>
    <property type="evidence" value="ECO:0007669"/>
    <property type="project" value="UniProtKB-SubCell"/>
</dbReference>
<evidence type="ECO:0000256" key="3">
    <source>
        <dbReference type="HAMAP-Rule" id="MF_01385"/>
    </source>
</evidence>
<proteinExistence type="inferred from homology"/>
<organism evidence="4 5">
    <name type="scientific">Paenibacillus amylolyticus</name>
    <dbReference type="NCBI Taxonomy" id="1451"/>
    <lineage>
        <taxon>Bacteria</taxon>
        <taxon>Bacillati</taxon>
        <taxon>Bacillota</taxon>
        <taxon>Bacilli</taxon>
        <taxon>Bacillales</taxon>
        <taxon>Paenibacillaceae</taxon>
        <taxon>Paenibacillus</taxon>
    </lineage>
</organism>
<dbReference type="AlphaFoldDB" id="A0AAP5LR59"/>
<dbReference type="GO" id="GO:0016151">
    <property type="term" value="F:nickel cation binding"/>
    <property type="evidence" value="ECO:0007669"/>
    <property type="project" value="UniProtKB-UniRule"/>
</dbReference>
<dbReference type="HAMAP" id="MF_01385">
    <property type="entry name" value="UreF"/>
    <property type="match status" value="1"/>
</dbReference>
<evidence type="ECO:0000256" key="1">
    <source>
        <dbReference type="ARBA" id="ARBA00022988"/>
    </source>
</evidence>
<dbReference type="Gene3D" id="1.10.4190.10">
    <property type="entry name" value="Urease accessory protein UreF"/>
    <property type="match status" value="1"/>
</dbReference>
<dbReference type="EMBL" id="JAVDTR010000006">
    <property type="protein sequence ID" value="MDR6724114.1"/>
    <property type="molecule type" value="Genomic_DNA"/>
</dbReference>
<accession>A0AAP5LR59</accession>
<sequence length="265" mass="29885">MRCAPTVYSLRVNPQTNYLWLSVISCFDKGVELLMMHSGTKLLRYVQLLDSALPIGGFSHSFGLEAYTHDGTVRTTSELEAFIRSQLHANLVRLDGLAIKGVYEAMDQENAALLALYDKQVHAQRTPRELRESGHKMGKRLLKLARSLYPRMDFSLIDIAIHEHGAFCGITTIHGYINHRLDIGLDEAVIGHLYTSVNAYVNSALRLLPIGQTEAQMLIHTLLDVIELEWNQVRGDDPDDIHSFGIAQEIYAMRHESLPARLFMS</sequence>
<name>A0AAP5LR59_PAEAM</name>
<comment type="subunit">
    <text evidence="3">UreD, UreF and UreG form a complex that acts as a GTP-hydrolysis-dependent molecular chaperone, activating the urease apoprotein by helping to assemble the nickel containing metallocenter of UreC. The UreE protein probably delivers the nickel.</text>
</comment>
<keyword evidence="3" id="KW-0963">Cytoplasm</keyword>